<proteinExistence type="predicted"/>
<feature type="compositionally biased region" description="Low complexity" evidence="1">
    <location>
        <begin position="53"/>
        <end position="64"/>
    </location>
</feature>
<feature type="region of interest" description="Disordered" evidence="1">
    <location>
        <begin position="50"/>
        <end position="77"/>
    </location>
</feature>
<evidence type="ECO:0000313" key="2">
    <source>
        <dbReference type="EMBL" id="KAG8094340.1"/>
    </source>
</evidence>
<name>A0A8J5WNM7_ZIZPA</name>
<evidence type="ECO:0000256" key="1">
    <source>
        <dbReference type="SAM" id="MobiDB-lite"/>
    </source>
</evidence>
<evidence type="ECO:0000313" key="3">
    <source>
        <dbReference type="Proteomes" id="UP000729402"/>
    </source>
</evidence>
<accession>A0A8J5WNM7</accession>
<sequence length="77" mass="8038">MPILPFCTVYLPTPLSSSRPLRPRLASFAALLYFSICGVDIRHVLPSIGGGASSRASSCPSWSGVARASSWTAGPST</sequence>
<gene>
    <name evidence="2" type="ORF">GUJ93_ZPchr0012g21437</name>
</gene>
<dbReference type="AlphaFoldDB" id="A0A8J5WNM7"/>
<dbReference type="EMBL" id="JAAALK010000080">
    <property type="protein sequence ID" value="KAG8094340.1"/>
    <property type="molecule type" value="Genomic_DNA"/>
</dbReference>
<reference evidence="2" key="2">
    <citation type="submission" date="2021-02" db="EMBL/GenBank/DDBJ databases">
        <authorList>
            <person name="Kimball J.A."/>
            <person name="Haas M.W."/>
            <person name="Macchietto M."/>
            <person name="Kono T."/>
            <person name="Duquette J."/>
            <person name="Shao M."/>
        </authorList>
    </citation>
    <scope>NUCLEOTIDE SEQUENCE</scope>
    <source>
        <tissue evidence="2">Fresh leaf tissue</tissue>
    </source>
</reference>
<comment type="caution">
    <text evidence="2">The sequence shown here is derived from an EMBL/GenBank/DDBJ whole genome shotgun (WGS) entry which is preliminary data.</text>
</comment>
<keyword evidence="3" id="KW-1185">Reference proteome</keyword>
<dbReference type="Proteomes" id="UP000729402">
    <property type="component" value="Unassembled WGS sequence"/>
</dbReference>
<reference evidence="2" key="1">
    <citation type="journal article" date="2021" name="bioRxiv">
        <title>Whole Genome Assembly and Annotation of Northern Wild Rice, Zizania palustris L., Supports a Whole Genome Duplication in the Zizania Genus.</title>
        <authorList>
            <person name="Haas M."/>
            <person name="Kono T."/>
            <person name="Macchietto M."/>
            <person name="Millas R."/>
            <person name="McGilp L."/>
            <person name="Shao M."/>
            <person name="Duquette J."/>
            <person name="Hirsch C.N."/>
            <person name="Kimball J."/>
        </authorList>
    </citation>
    <scope>NUCLEOTIDE SEQUENCE</scope>
    <source>
        <tissue evidence="2">Fresh leaf tissue</tissue>
    </source>
</reference>
<organism evidence="2 3">
    <name type="scientific">Zizania palustris</name>
    <name type="common">Northern wild rice</name>
    <dbReference type="NCBI Taxonomy" id="103762"/>
    <lineage>
        <taxon>Eukaryota</taxon>
        <taxon>Viridiplantae</taxon>
        <taxon>Streptophyta</taxon>
        <taxon>Embryophyta</taxon>
        <taxon>Tracheophyta</taxon>
        <taxon>Spermatophyta</taxon>
        <taxon>Magnoliopsida</taxon>
        <taxon>Liliopsida</taxon>
        <taxon>Poales</taxon>
        <taxon>Poaceae</taxon>
        <taxon>BOP clade</taxon>
        <taxon>Oryzoideae</taxon>
        <taxon>Oryzeae</taxon>
        <taxon>Zizaniinae</taxon>
        <taxon>Zizania</taxon>
    </lineage>
</organism>
<protein>
    <submittedName>
        <fullName evidence="2">Uncharacterized protein</fullName>
    </submittedName>
</protein>